<evidence type="ECO:0000259" key="2">
    <source>
        <dbReference type="Pfam" id="PF09349"/>
    </source>
</evidence>
<dbReference type="SUPFAM" id="SSF158694">
    <property type="entry name" value="UraD-Like"/>
    <property type="match status" value="1"/>
</dbReference>
<dbReference type="EMBL" id="CP042198">
    <property type="protein sequence ID" value="QDS76087.1"/>
    <property type="molecule type" value="Genomic_DNA"/>
</dbReference>
<dbReference type="GO" id="GO:0006144">
    <property type="term" value="P:purine nucleobase metabolic process"/>
    <property type="evidence" value="ECO:0007669"/>
    <property type="project" value="UniProtKB-KW"/>
</dbReference>
<dbReference type="AlphaFoldDB" id="A0A517LKC7"/>
<dbReference type="InterPro" id="IPR036778">
    <property type="entry name" value="OHCU_decarboxylase_sf"/>
</dbReference>
<keyword evidence="4" id="KW-1185">Reference proteome</keyword>
<evidence type="ECO:0000256" key="1">
    <source>
        <dbReference type="ARBA" id="ARBA00022631"/>
    </source>
</evidence>
<dbReference type="InterPro" id="IPR018020">
    <property type="entry name" value="OHCU_decarboxylase"/>
</dbReference>
<gene>
    <name evidence="3" type="ORF">FKW77_006163</name>
</gene>
<dbReference type="Gene3D" id="1.10.3330.10">
    <property type="entry name" value="Oxo-4-hydroxy-4-carboxy-5-ureidoimidazoline decarboxylase"/>
    <property type="match status" value="1"/>
</dbReference>
<accession>A0A517LKC7</accession>
<dbReference type="OrthoDB" id="5398391at2759"/>
<dbReference type="PANTHER" id="PTHR37987:SF1">
    <property type="entry name" value="OXO-4-HYDROXY-4-CARBOXY-5-UREIDOIMIDAZOLINE DECARBOXYLASE DOMAIN-CONTAINING PROTEIN"/>
    <property type="match status" value="1"/>
</dbReference>
<evidence type="ECO:0000313" key="3">
    <source>
        <dbReference type="EMBL" id="QDS76087.1"/>
    </source>
</evidence>
<sequence length="188" mass="21077">MSTPPKLPAAPDLSSLPDTQRAAILDLLFEPSPTLHSLFLPLTGFQKFFSYNDLVAAIGAKLSSLAESSKKDDLQELENVLSSHPRLGEKKVDSALSRMEQDAMIKASEGGVEDEAKVREAEMLRRLNREYEEAFPGLRYVVFVNGRPRTVIFEDMKRRIARGDVAEERREAIKAMCDIALDRVTKLQ</sequence>
<feature type="domain" description="Oxo-4-hydroxy-4-carboxy-5-ureidoimidazoline decarboxylase" evidence="2">
    <location>
        <begin position="15"/>
        <end position="184"/>
    </location>
</feature>
<name>A0A517LKC7_9PEZI</name>
<protein>
    <recommendedName>
        <fullName evidence="2">Oxo-4-hydroxy-4-carboxy-5-ureidoimidazoline decarboxylase domain-containing protein</fullName>
    </recommendedName>
</protein>
<dbReference type="Proteomes" id="UP000316270">
    <property type="component" value="Chromosome 14"/>
</dbReference>
<dbReference type="PANTHER" id="PTHR37987">
    <property type="entry name" value="CHROMOSOME 9, WHOLE GENOME SHOTGUN SEQUENCE"/>
    <property type="match status" value="1"/>
</dbReference>
<dbReference type="Pfam" id="PF09349">
    <property type="entry name" value="OHCU_decarbox"/>
    <property type="match status" value="1"/>
</dbReference>
<keyword evidence="1" id="KW-0659">Purine metabolism</keyword>
<proteinExistence type="predicted"/>
<reference evidence="3 4" key="1">
    <citation type="submission" date="2019-07" db="EMBL/GenBank/DDBJ databases">
        <title>Finished genome of Venturia effusa.</title>
        <authorList>
            <person name="Young C.A."/>
            <person name="Cox M.P."/>
            <person name="Ganley A.R.D."/>
            <person name="David W.J."/>
        </authorList>
    </citation>
    <scope>NUCLEOTIDE SEQUENCE [LARGE SCALE GENOMIC DNA]</scope>
    <source>
        <strain evidence="4">albino</strain>
    </source>
</reference>
<dbReference type="STRING" id="50376.A0A517LKC7"/>
<evidence type="ECO:0000313" key="4">
    <source>
        <dbReference type="Proteomes" id="UP000316270"/>
    </source>
</evidence>
<organism evidence="3 4">
    <name type="scientific">Venturia effusa</name>
    <dbReference type="NCBI Taxonomy" id="50376"/>
    <lineage>
        <taxon>Eukaryota</taxon>
        <taxon>Fungi</taxon>
        <taxon>Dikarya</taxon>
        <taxon>Ascomycota</taxon>
        <taxon>Pezizomycotina</taxon>
        <taxon>Dothideomycetes</taxon>
        <taxon>Pleosporomycetidae</taxon>
        <taxon>Venturiales</taxon>
        <taxon>Venturiaceae</taxon>
        <taxon>Venturia</taxon>
    </lineage>
</organism>